<dbReference type="PANTHER" id="PTHR35038:SF8">
    <property type="entry name" value="C-TYPE POLYHEME CYTOCHROME OMCC"/>
    <property type="match status" value="1"/>
</dbReference>
<dbReference type="EMBL" id="FOHT01000001">
    <property type="protein sequence ID" value="SES71648.1"/>
    <property type="molecule type" value="Genomic_DNA"/>
</dbReference>
<organism evidence="4 5">
    <name type="scientific">Draconibacterium orientale</name>
    <dbReference type="NCBI Taxonomy" id="1168034"/>
    <lineage>
        <taxon>Bacteria</taxon>
        <taxon>Pseudomonadati</taxon>
        <taxon>Bacteroidota</taxon>
        <taxon>Bacteroidia</taxon>
        <taxon>Marinilabiliales</taxon>
        <taxon>Prolixibacteraceae</taxon>
        <taxon>Draconibacterium</taxon>
    </lineage>
</organism>
<evidence type="ECO:0000259" key="3">
    <source>
        <dbReference type="Pfam" id="PF13435"/>
    </source>
</evidence>
<evidence type="ECO:0000256" key="2">
    <source>
        <dbReference type="SAM" id="SignalP"/>
    </source>
</evidence>
<feature type="chain" id="PRO_5010245813" evidence="2">
    <location>
        <begin position="23"/>
        <end position="168"/>
    </location>
</feature>
<feature type="domain" description="Cytochrome c-552/4" evidence="3">
    <location>
        <begin position="32"/>
        <end position="102"/>
    </location>
</feature>
<dbReference type="InterPro" id="IPR051829">
    <property type="entry name" value="Multiheme_Cytochr_ET"/>
</dbReference>
<dbReference type="AlphaFoldDB" id="A0A1H9YSL3"/>
<name>A0A1H9YSL3_9BACT</name>
<dbReference type="Pfam" id="PF13435">
    <property type="entry name" value="Cytochrome_C554"/>
    <property type="match status" value="1"/>
</dbReference>
<protein>
    <submittedName>
        <fullName evidence="4">Cytochrome c554 and c-prime</fullName>
    </submittedName>
</protein>
<evidence type="ECO:0000313" key="4">
    <source>
        <dbReference type="EMBL" id="SES71648.1"/>
    </source>
</evidence>
<dbReference type="OrthoDB" id="9814800at2"/>
<proteinExistence type="predicted"/>
<dbReference type="Gene3D" id="1.10.1130.10">
    <property type="entry name" value="Flavocytochrome C3, Chain A"/>
    <property type="match status" value="1"/>
</dbReference>
<dbReference type="SUPFAM" id="SSF48695">
    <property type="entry name" value="Multiheme cytochromes"/>
    <property type="match status" value="1"/>
</dbReference>
<dbReference type="InterPro" id="IPR023155">
    <property type="entry name" value="Cyt_c-552/4"/>
</dbReference>
<gene>
    <name evidence="4" type="ORF">SAMN05444285_101285</name>
</gene>
<reference evidence="4 5" key="1">
    <citation type="submission" date="2016-10" db="EMBL/GenBank/DDBJ databases">
        <authorList>
            <person name="de Groot N.N."/>
        </authorList>
    </citation>
    <scope>NUCLEOTIDE SEQUENCE [LARGE SCALE GENOMIC DNA]</scope>
    <source>
        <strain evidence="4 5">DSM 25947</strain>
    </source>
</reference>
<sequence>MKLKNLIILLGLAVLFSTAATAQTYKYIGAAKCKMCHNKPDKGEQFKVWEAGPHAKAMEALQGDEKNDPTCLKCHSTAGSVDSGLLAGLKADEGVSCESCHGPGSHYKSAAIMKNKKMALSKGMTDPTEETCKACHLGEKPEGHVAPKKAWNYAEFVKVIAHDDPTTN</sequence>
<feature type="signal peptide" evidence="2">
    <location>
        <begin position="1"/>
        <end position="22"/>
    </location>
</feature>
<accession>A0A1H9YSL3</accession>
<evidence type="ECO:0000256" key="1">
    <source>
        <dbReference type="ARBA" id="ARBA00022729"/>
    </source>
</evidence>
<dbReference type="PANTHER" id="PTHR35038">
    <property type="entry name" value="DISSIMILATORY SULFITE REDUCTASE SIRA"/>
    <property type="match status" value="1"/>
</dbReference>
<dbReference type="Proteomes" id="UP000181981">
    <property type="component" value="Unassembled WGS sequence"/>
</dbReference>
<dbReference type="RefSeq" id="WP_074780103.1">
    <property type="nucleotide sequence ID" value="NZ_CAXXJF010000003.1"/>
</dbReference>
<dbReference type="InterPro" id="IPR036280">
    <property type="entry name" value="Multihaem_cyt_sf"/>
</dbReference>
<keyword evidence="1 2" id="KW-0732">Signal</keyword>
<evidence type="ECO:0000313" key="5">
    <source>
        <dbReference type="Proteomes" id="UP000181981"/>
    </source>
</evidence>